<dbReference type="Proteomes" id="UP000261166">
    <property type="component" value="Unassembled WGS sequence"/>
</dbReference>
<accession>A0A3E3I624</accession>
<dbReference type="Proteomes" id="UP000260812">
    <property type="component" value="Unassembled WGS sequence"/>
</dbReference>
<evidence type="ECO:0000313" key="3">
    <source>
        <dbReference type="Proteomes" id="UP000260812"/>
    </source>
</evidence>
<gene>
    <name evidence="2" type="ORF">DWY69_04475</name>
    <name evidence="1" type="ORF">DXC51_11255</name>
</gene>
<keyword evidence="3" id="KW-1185">Reference proteome</keyword>
<dbReference type="EMBL" id="QVLV01000006">
    <property type="protein sequence ID" value="RGE61102.1"/>
    <property type="molecule type" value="Genomic_DNA"/>
</dbReference>
<sequence>MNGLYIVSRQDKRINAGNVLPAVRAAAAGLLFSGQDGGVGRAIRKNGGYFLLSREAGILPSLAACLTNAADASRCVRSSGRVGRILVSRNS</sequence>
<evidence type="ECO:0000313" key="1">
    <source>
        <dbReference type="EMBL" id="RGE61102.1"/>
    </source>
</evidence>
<reference evidence="1 4" key="1">
    <citation type="submission" date="2018-08" db="EMBL/GenBank/DDBJ databases">
        <title>A genome reference for cultivated species of the human gut microbiota.</title>
        <authorList>
            <person name="Zou Y."/>
            <person name="Xue W."/>
            <person name="Luo G."/>
        </authorList>
    </citation>
    <scope>NUCLEOTIDE SEQUENCE [LARGE SCALE GENOMIC DNA]</scope>
    <source>
        <strain evidence="2 4">AF26-4BH</strain>
        <strain evidence="1">TF05-5AC</strain>
    </source>
</reference>
<evidence type="ECO:0000313" key="4">
    <source>
        <dbReference type="Proteomes" id="UP000261166"/>
    </source>
</evidence>
<comment type="caution">
    <text evidence="1">The sequence shown here is derived from an EMBL/GenBank/DDBJ whole genome shotgun (WGS) entry which is preliminary data.</text>
</comment>
<evidence type="ECO:0000313" key="2">
    <source>
        <dbReference type="EMBL" id="RGE73442.1"/>
    </source>
</evidence>
<dbReference type="AlphaFoldDB" id="A0A3E3I624"/>
<protein>
    <submittedName>
        <fullName evidence="1">Uncharacterized protein</fullName>
    </submittedName>
</protein>
<dbReference type="EMBL" id="QVLU01000003">
    <property type="protein sequence ID" value="RGE73442.1"/>
    <property type="molecule type" value="Genomic_DNA"/>
</dbReference>
<name>A0A3E3I624_9FIRM</name>
<organism evidence="1 3">
    <name type="scientific">Eisenbergiella massiliensis</name>
    <dbReference type="NCBI Taxonomy" id="1720294"/>
    <lineage>
        <taxon>Bacteria</taxon>
        <taxon>Bacillati</taxon>
        <taxon>Bacillota</taxon>
        <taxon>Clostridia</taxon>
        <taxon>Lachnospirales</taxon>
        <taxon>Lachnospiraceae</taxon>
        <taxon>Eisenbergiella</taxon>
    </lineage>
</organism>
<proteinExistence type="predicted"/>